<feature type="transmembrane region" description="Helical" evidence="1">
    <location>
        <begin position="12"/>
        <end position="29"/>
    </location>
</feature>
<dbReference type="AlphaFoldDB" id="D4YS43"/>
<reference evidence="2 3" key="1">
    <citation type="submission" date="2010-04" db="EMBL/GenBank/DDBJ databases">
        <authorList>
            <person name="Muzny D."/>
            <person name="Qin X."/>
            <person name="Deng J."/>
            <person name="Jiang H."/>
            <person name="Liu Y."/>
            <person name="Qu J."/>
            <person name="Song X.-Z."/>
            <person name="Zhang L."/>
            <person name="Thornton R."/>
            <person name="Coyle M."/>
            <person name="Francisco L."/>
            <person name="Jackson L."/>
            <person name="Javaid M."/>
            <person name="Korchina V."/>
            <person name="Kovar C."/>
            <person name="Mata R."/>
            <person name="Mathew T."/>
            <person name="Ngo R."/>
            <person name="Nguyen L."/>
            <person name="Nguyen N."/>
            <person name="Okwuonu G."/>
            <person name="Ongeri F."/>
            <person name="Pham C."/>
            <person name="Simmons D."/>
            <person name="Wilczek-Boney K."/>
            <person name="Hale W."/>
            <person name="Jakkamsetti A."/>
            <person name="Pham P."/>
            <person name="Ruth R."/>
            <person name="San Lucas F."/>
            <person name="Warren J."/>
            <person name="Zhang J."/>
            <person name="Zhao Z."/>
            <person name="Zhou C."/>
            <person name="Zhu D."/>
            <person name="Lee S."/>
            <person name="Bess C."/>
            <person name="Blankenburg K."/>
            <person name="Forbes L."/>
            <person name="Fu Q."/>
            <person name="Gubbala S."/>
            <person name="Hirani K."/>
            <person name="Jayaseelan J.C."/>
            <person name="Lara F."/>
            <person name="Munidasa M."/>
            <person name="Palculict T."/>
            <person name="Patil S."/>
            <person name="Pu L.-L."/>
            <person name="Saada N."/>
            <person name="Tang L."/>
            <person name="Weissenberger G."/>
            <person name="Zhu Y."/>
            <person name="Hemphill L."/>
            <person name="Shang Y."/>
            <person name="Youmans B."/>
            <person name="Ayvaz T."/>
            <person name="Ross M."/>
            <person name="Santibanez J."/>
            <person name="Aqrawi P."/>
            <person name="Gross S."/>
            <person name="Joshi V."/>
            <person name="Fowler G."/>
            <person name="Nazareth L."/>
            <person name="Reid J."/>
            <person name="Worley K."/>
            <person name="Petrosino J."/>
            <person name="Highlander S."/>
            <person name="Gibbs R."/>
        </authorList>
    </citation>
    <scope>NUCLEOTIDE SEQUENCE [LARGE SCALE GENOMIC DNA]</scope>
    <source>
        <strain evidence="2 3">DSM 11664</strain>
    </source>
</reference>
<accession>D4YS43</accession>
<keyword evidence="3" id="KW-1185">Reference proteome</keyword>
<comment type="caution">
    <text evidence="2">The sequence shown here is derived from an EMBL/GenBank/DDBJ whole genome shotgun (WGS) entry which is preliminary data.</text>
</comment>
<evidence type="ECO:0000313" key="2">
    <source>
        <dbReference type="EMBL" id="EFG55858.1"/>
    </source>
</evidence>
<dbReference type="PATRIC" id="fig|585524.9.peg.917"/>
<keyword evidence="1" id="KW-0472">Membrane</keyword>
<sequence length="130" mass="14759">MKLPRNLTEKAIFMAIVSLISVNILGSVISMMEIGFNFKNYILILHILPFIWLAVIASVLIAEKPAAFLKNQLVYKDDSFSSQIMVKVIFDVLIISFLMTIVGSWIGNDHISMYPIVNLPKIWPRNYLAT</sequence>
<proteinExistence type="predicted"/>
<dbReference type="RefSeq" id="WP_006351475.1">
    <property type="nucleotide sequence ID" value="NZ_ADNY01000013.1"/>
</dbReference>
<keyword evidence="1" id="KW-0812">Transmembrane</keyword>
<evidence type="ECO:0000313" key="3">
    <source>
        <dbReference type="Proteomes" id="UP000004069"/>
    </source>
</evidence>
<evidence type="ECO:0000256" key="1">
    <source>
        <dbReference type="SAM" id="Phobius"/>
    </source>
</evidence>
<organism evidence="2 3">
    <name type="scientific">Lactobacillus amylolyticus DSM 11664</name>
    <dbReference type="NCBI Taxonomy" id="585524"/>
    <lineage>
        <taxon>Bacteria</taxon>
        <taxon>Bacillati</taxon>
        <taxon>Bacillota</taxon>
        <taxon>Bacilli</taxon>
        <taxon>Lactobacillales</taxon>
        <taxon>Lactobacillaceae</taxon>
        <taxon>Lactobacillus</taxon>
    </lineage>
</organism>
<dbReference type="Proteomes" id="UP000004069">
    <property type="component" value="Unassembled WGS sequence"/>
</dbReference>
<gene>
    <name evidence="2" type="ORF">HMPREF0493_0321</name>
</gene>
<keyword evidence="1" id="KW-1133">Transmembrane helix</keyword>
<dbReference type="EMBL" id="ADNY01000013">
    <property type="protein sequence ID" value="EFG55858.1"/>
    <property type="molecule type" value="Genomic_DNA"/>
</dbReference>
<name>D4YS43_9LACO</name>
<dbReference type="eggNOG" id="ENOG5031ES7">
    <property type="taxonomic scope" value="Bacteria"/>
</dbReference>
<protein>
    <submittedName>
        <fullName evidence="2">Uncharacterized protein</fullName>
    </submittedName>
</protein>
<dbReference type="OrthoDB" id="7062363at2"/>
<feature type="transmembrane region" description="Helical" evidence="1">
    <location>
        <begin position="41"/>
        <end position="63"/>
    </location>
</feature>
<feature type="transmembrane region" description="Helical" evidence="1">
    <location>
        <begin position="84"/>
        <end position="106"/>
    </location>
</feature>